<dbReference type="RefSeq" id="WP_227908351.1">
    <property type="nucleotide sequence ID" value="NZ_CP095461.1"/>
</dbReference>
<dbReference type="AlphaFoldDB" id="A0A9X1M3T6"/>
<reference evidence="2" key="1">
    <citation type="submission" date="2021-10" db="EMBL/GenBank/DDBJ databases">
        <title>Novel species in genus Arthrobacter.</title>
        <authorList>
            <person name="Liu Y."/>
        </authorList>
    </citation>
    <scope>NUCLEOTIDE SEQUENCE</scope>
    <source>
        <strain evidence="2">Zg-Y809</strain>
    </source>
</reference>
<sequence>MSGVADITLPRGADGQLPKGKHLLFRAEKQTTGAGLLMVFSAANAMELKPGKHLVHEPNSDGPLDQGVLQPGQGPHSPRSDDLHHHRLVVTLLHIASDNEVGAGPLPASWRYYSWRYYSVWQYSSTGPFVGDSNVWNGTAEAQTTGISTGWSDGTFRPYKPIKRDAMAAFLHRFDSKFQAAPAGIRRMAV</sequence>
<accession>A0A9X1M3T6</accession>
<dbReference type="Gene3D" id="3.20.20.80">
    <property type="entry name" value="Glycosidases"/>
    <property type="match status" value="1"/>
</dbReference>
<comment type="caution">
    <text evidence="2">The sequence shown here is derived from an EMBL/GenBank/DDBJ whole genome shotgun (WGS) entry which is preliminary data.</text>
</comment>
<name>A0A9X1M3T6_9MICC</name>
<evidence type="ECO:0000313" key="2">
    <source>
        <dbReference type="EMBL" id="MCC3270082.1"/>
    </source>
</evidence>
<protein>
    <submittedName>
        <fullName evidence="2">S-layer homology domain-containing protein</fullName>
    </submittedName>
</protein>
<gene>
    <name evidence="2" type="ORF">LJ751_12085</name>
</gene>
<evidence type="ECO:0000313" key="3">
    <source>
        <dbReference type="Proteomes" id="UP001139264"/>
    </source>
</evidence>
<dbReference type="EMBL" id="JAJFZP010000009">
    <property type="protein sequence ID" value="MCC3270082.1"/>
    <property type="molecule type" value="Genomic_DNA"/>
</dbReference>
<evidence type="ECO:0000256" key="1">
    <source>
        <dbReference type="SAM" id="MobiDB-lite"/>
    </source>
</evidence>
<proteinExistence type="predicted"/>
<dbReference type="Proteomes" id="UP001139264">
    <property type="component" value="Unassembled WGS sequence"/>
</dbReference>
<feature type="region of interest" description="Disordered" evidence="1">
    <location>
        <begin position="52"/>
        <end position="81"/>
    </location>
</feature>
<organism evidence="2 3">
    <name type="scientific">Arthrobacter gengyunqii</name>
    <dbReference type="NCBI Taxonomy" id="2886940"/>
    <lineage>
        <taxon>Bacteria</taxon>
        <taxon>Bacillati</taxon>
        <taxon>Actinomycetota</taxon>
        <taxon>Actinomycetes</taxon>
        <taxon>Micrococcales</taxon>
        <taxon>Micrococcaceae</taxon>
        <taxon>Arthrobacter</taxon>
    </lineage>
</organism>